<feature type="transmembrane region" description="Helical" evidence="2">
    <location>
        <begin position="79"/>
        <end position="101"/>
    </location>
</feature>
<evidence type="ECO:0000256" key="1">
    <source>
        <dbReference type="SAM" id="MobiDB-lite"/>
    </source>
</evidence>
<name>A0A7J8B7V4_ROUAE</name>
<feature type="region of interest" description="Disordered" evidence="1">
    <location>
        <begin position="25"/>
        <end position="54"/>
    </location>
</feature>
<keyword evidence="4" id="KW-1185">Reference proteome</keyword>
<evidence type="ECO:0000313" key="4">
    <source>
        <dbReference type="Proteomes" id="UP000593571"/>
    </source>
</evidence>
<feature type="compositionally biased region" description="Basic residues" evidence="1">
    <location>
        <begin position="115"/>
        <end position="125"/>
    </location>
</feature>
<reference evidence="3 4" key="1">
    <citation type="journal article" date="2020" name="Nature">
        <title>Six reference-quality genomes reveal evolution of bat adaptations.</title>
        <authorList>
            <person name="Jebb D."/>
            <person name="Huang Z."/>
            <person name="Pippel M."/>
            <person name="Hughes G.M."/>
            <person name="Lavrichenko K."/>
            <person name="Devanna P."/>
            <person name="Winkler S."/>
            <person name="Jermiin L.S."/>
            <person name="Skirmuntt E.C."/>
            <person name="Katzourakis A."/>
            <person name="Burkitt-Gray L."/>
            <person name="Ray D.A."/>
            <person name="Sullivan K.A.M."/>
            <person name="Roscito J.G."/>
            <person name="Kirilenko B.M."/>
            <person name="Davalos L.M."/>
            <person name="Corthals A.P."/>
            <person name="Power M.L."/>
            <person name="Jones G."/>
            <person name="Ransome R.D."/>
            <person name="Dechmann D.K.N."/>
            <person name="Locatelli A.G."/>
            <person name="Puechmaille S.J."/>
            <person name="Fedrigo O."/>
            <person name="Jarvis E.D."/>
            <person name="Hiller M."/>
            <person name="Vernes S.C."/>
            <person name="Myers E.W."/>
            <person name="Teeling E.C."/>
        </authorList>
    </citation>
    <scope>NUCLEOTIDE SEQUENCE [LARGE SCALE GENOMIC DNA]</scope>
    <source>
        <strain evidence="3">MRouAeg1</strain>
        <tissue evidence="3">Muscle</tissue>
    </source>
</reference>
<sequence length="168" mass="18145">MDRCLKNPGSFVLCLSSSPSPWKPLFRKASKPRPSPGRARTQVTRTGTRGGGWGAHPGPAGAIANELPPGDALCALSKALLSTLSILFLFCFIKILQFFHFHVSEHRGLRSHVFKTGTRRNKSKMQRNDIPRFLQPPGVGSHGATRGTLGGGSCGARKPARRSKSFSP</sequence>
<organism evidence="3 4">
    <name type="scientific">Rousettus aegyptiacus</name>
    <name type="common">Egyptian fruit bat</name>
    <name type="synonym">Pteropus aegyptiacus</name>
    <dbReference type="NCBI Taxonomy" id="9407"/>
    <lineage>
        <taxon>Eukaryota</taxon>
        <taxon>Metazoa</taxon>
        <taxon>Chordata</taxon>
        <taxon>Craniata</taxon>
        <taxon>Vertebrata</taxon>
        <taxon>Euteleostomi</taxon>
        <taxon>Mammalia</taxon>
        <taxon>Eutheria</taxon>
        <taxon>Laurasiatheria</taxon>
        <taxon>Chiroptera</taxon>
        <taxon>Yinpterochiroptera</taxon>
        <taxon>Pteropodoidea</taxon>
        <taxon>Pteropodidae</taxon>
        <taxon>Rousettinae</taxon>
        <taxon>Rousettus</taxon>
    </lineage>
</organism>
<dbReference type="EMBL" id="JACASE010000019">
    <property type="protein sequence ID" value="KAF6394722.1"/>
    <property type="molecule type" value="Genomic_DNA"/>
</dbReference>
<evidence type="ECO:0000313" key="3">
    <source>
        <dbReference type="EMBL" id="KAF6394722.1"/>
    </source>
</evidence>
<evidence type="ECO:0000256" key="2">
    <source>
        <dbReference type="SAM" id="Phobius"/>
    </source>
</evidence>
<proteinExistence type="predicted"/>
<keyword evidence="2" id="KW-0472">Membrane</keyword>
<gene>
    <name evidence="3" type="ORF">HJG63_010047</name>
</gene>
<protein>
    <submittedName>
        <fullName evidence="3">Uncharacterized protein</fullName>
    </submittedName>
</protein>
<keyword evidence="2" id="KW-0812">Transmembrane</keyword>
<keyword evidence="2" id="KW-1133">Transmembrane helix</keyword>
<comment type="caution">
    <text evidence="3">The sequence shown here is derived from an EMBL/GenBank/DDBJ whole genome shotgun (WGS) entry which is preliminary data.</text>
</comment>
<dbReference type="AlphaFoldDB" id="A0A7J8B7V4"/>
<feature type="compositionally biased region" description="Low complexity" evidence="1">
    <location>
        <begin position="37"/>
        <end position="47"/>
    </location>
</feature>
<feature type="region of interest" description="Disordered" evidence="1">
    <location>
        <begin position="115"/>
        <end position="168"/>
    </location>
</feature>
<dbReference type="Proteomes" id="UP000593571">
    <property type="component" value="Unassembled WGS sequence"/>
</dbReference>
<accession>A0A7J8B7V4</accession>
<feature type="compositionally biased region" description="Basic residues" evidence="1">
    <location>
        <begin position="158"/>
        <end position="168"/>
    </location>
</feature>